<evidence type="ECO:0000313" key="2">
    <source>
        <dbReference type="Proteomes" id="UP001060085"/>
    </source>
</evidence>
<sequence>MLQEVDDMPTWVLKGPPLSLTQYASIMSKVQTIICRCMVSIGGTLDYIPSQHYIQQIFVLQPLRHCPQEPVLEHSAHGVKRGDRQLPGGRDRVDPGHGGESGGGSGGRRYGDPGSYVPPDPFDNPDLDASSFSLGLTSFAPSHPSGTGTLYVPPDPFDSSDIDYIQPPPSKGGMSYAPLPPSVVELSFDAPPSPSTTVSTDEDHSNIRQHVIAITQMVFDEPSMLYLVIEEYDEDDDDADEDCDTSNASDNNNNPNDEEDDISTPVNPLSSIQ</sequence>
<proteinExistence type="predicted"/>
<comment type="caution">
    <text evidence="1">The sequence shown here is derived from an EMBL/GenBank/DDBJ whole genome shotgun (WGS) entry which is preliminary data.</text>
</comment>
<dbReference type="EMBL" id="CM044706">
    <property type="protein sequence ID" value="KAI5658375.1"/>
    <property type="molecule type" value="Genomic_DNA"/>
</dbReference>
<gene>
    <name evidence="1" type="ORF">M9H77_27168</name>
</gene>
<name>A0ACC0ABX3_CATRO</name>
<protein>
    <submittedName>
        <fullName evidence="1">Uncharacterized protein</fullName>
    </submittedName>
</protein>
<evidence type="ECO:0000313" key="1">
    <source>
        <dbReference type="EMBL" id="KAI5658375.1"/>
    </source>
</evidence>
<reference evidence="2" key="1">
    <citation type="journal article" date="2023" name="Nat. Plants">
        <title>Single-cell RNA sequencing provides a high-resolution roadmap for understanding the multicellular compartmentation of specialized metabolism.</title>
        <authorList>
            <person name="Sun S."/>
            <person name="Shen X."/>
            <person name="Li Y."/>
            <person name="Li Y."/>
            <person name="Wang S."/>
            <person name="Li R."/>
            <person name="Zhang H."/>
            <person name="Shen G."/>
            <person name="Guo B."/>
            <person name="Wei J."/>
            <person name="Xu J."/>
            <person name="St-Pierre B."/>
            <person name="Chen S."/>
            <person name="Sun C."/>
        </authorList>
    </citation>
    <scope>NUCLEOTIDE SEQUENCE [LARGE SCALE GENOMIC DNA]</scope>
</reference>
<keyword evidence="2" id="KW-1185">Reference proteome</keyword>
<dbReference type="Proteomes" id="UP001060085">
    <property type="component" value="Linkage Group LG06"/>
</dbReference>
<accession>A0ACC0ABX3</accession>
<organism evidence="1 2">
    <name type="scientific">Catharanthus roseus</name>
    <name type="common">Madagascar periwinkle</name>
    <name type="synonym">Vinca rosea</name>
    <dbReference type="NCBI Taxonomy" id="4058"/>
    <lineage>
        <taxon>Eukaryota</taxon>
        <taxon>Viridiplantae</taxon>
        <taxon>Streptophyta</taxon>
        <taxon>Embryophyta</taxon>
        <taxon>Tracheophyta</taxon>
        <taxon>Spermatophyta</taxon>
        <taxon>Magnoliopsida</taxon>
        <taxon>eudicotyledons</taxon>
        <taxon>Gunneridae</taxon>
        <taxon>Pentapetalae</taxon>
        <taxon>asterids</taxon>
        <taxon>lamiids</taxon>
        <taxon>Gentianales</taxon>
        <taxon>Apocynaceae</taxon>
        <taxon>Rauvolfioideae</taxon>
        <taxon>Vinceae</taxon>
        <taxon>Catharanthinae</taxon>
        <taxon>Catharanthus</taxon>
    </lineage>
</organism>